<dbReference type="CDD" id="cd03801">
    <property type="entry name" value="GT4_PimA-like"/>
    <property type="match status" value="1"/>
</dbReference>
<evidence type="ECO:0000256" key="4">
    <source>
        <dbReference type="ARBA" id="ARBA00044517"/>
    </source>
</evidence>
<dbReference type="EC" id="2.4.1.110" evidence="4"/>
<dbReference type="InterPro" id="IPR022701">
    <property type="entry name" value="QTMAN_N"/>
</dbReference>
<evidence type="ECO:0000256" key="1">
    <source>
        <dbReference type="ARBA" id="ARBA00009481"/>
    </source>
</evidence>
<dbReference type="Pfam" id="PF12038">
    <property type="entry name" value="QTMAN_N"/>
    <property type="match status" value="1"/>
</dbReference>
<dbReference type="AlphaFoldDB" id="A0A2H3KYV8"/>
<dbReference type="SUPFAM" id="SSF53756">
    <property type="entry name" value="UDP-Glycosyltransferase/glycogen phosphorylase"/>
    <property type="match status" value="1"/>
</dbReference>
<dbReference type="PANTHER" id="PTHR13615:SF3">
    <property type="entry name" value="GLYCOSYLTRANSFERASE-LIKE DOMAIN-CONTAINING PROTEIN 1"/>
    <property type="match status" value="1"/>
</dbReference>
<name>A0A2H3KYV8_9CHLR</name>
<dbReference type="EMBL" id="LYXE01000030">
    <property type="protein sequence ID" value="PDW00788.1"/>
    <property type="molecule type" value="Genomic_DNA"/>
</dbReference>
<dbReference type="Gene3D" id="3.40.50.2000">
    <property type="entry name" value="Glycogen Phosphorylase B"/>
    <property type="match status" value="2"/>
</dbReference>
<organism evidence="9 10">
    <name type="scientific">Candidatus Chloroploca asiatica</name>
    <dbReference type="NCBI Taxonomy" id="1506545"/>
    <lineage>
        <taxon>Bacteria</taxon>
        <taxon>Bacillati</taxon>
        <taxon>Chloroflexota</taxon>
        <taxon>Chloroflexia</taxon>
        <taxon>Chloroflexales</taxon>
        <taxon>Chloroflexineae</taxon>
        <taxon>Oscillochloridaceae</taxon>
        <taxon>Candidatus Chloroploca</taxon>
    </lineage>
</organism>
<comment type="catalytic activity">
    <reaction evidence="6">
        <text>queuosine(34) in tRNA(Asp) + GDP-alpha-D-mannose = O-4''-alpha-D-mannosylqueuosine(34) in tRNA(Asp) + GDP + H(+)</text>
        <dbReference type="Rhea" id="RHEA:12885"/>
        <dbReference type="Rhea" id="RHEA-COMP:18572"/>
        <dbReference type="Rhea" id="RHEA-COMP:18581"/>
        <dbReference type="ChEBI" id="CHEBI:15378"/>
        <dbReference type="ChEBI" id="CHEBI:57527"/>
        <dbReference type="ChEBI" id="CHEBI:58189"/>
        <dbReference type="ChEBI" id="CHEBI:194431"/>
        <dbReference type="ChEBI" id="CHEBI:194442"/>
        <dbReference type="EC" id="2.4.1.110"/>
    </reaction>
    <physiologicalReaction direction="left-to-right" evidence="6">
        <dbReference type="Rhea" id="RHEA:12886"/>
    </physiologicalReaction>
</comment>
<accession>A0A2H3KYV8</accession>
<keyword evidence="10" id="KW-1185">Reference proteome</keyword>
<feature type="domain" description="tRNA-queuosine alpha-mannosyltransferase N-terminal" evidence="8">
    <location>
        <begin position="2"/>
        <end position="171"/>
    </location>
</feature>
<dbReference type="InterPro" id="IPR001296">
    <property type="entry name" value="Glyco_trans_1"/>
</dbReference>
<evidence type="ECO:0000256" key="5">
    <source>
        <dbReference type="ARBA" id="ARBA00044539"/>
    </source>
</evidence>
<evidence type="ECO:0000313" key="9">
    <source>
        <dbReference type="EMBL" id="PDW00788.1"/>
    </source>
</evidence>
<dbReference type="Proteomes" id="UP000220922">
    <property type="component" value="Unassembled WGS sequence"/>
</dbReference>
<feature type="domain" description="Glycosyl transferase family 1" evidence="7">
    <location>
        <begin position="177"/>
        <end position="303"/>
    </location>
</feature>
<sequence length="365" mass="40655">MRILWLDPFHGGSHAAVAAGYAARSTHQVTLLTLTTNGGWRWRMRGGALTFARMVRERVERPDVIIASDMLDLATFRALTADLLGGVPALVYFHENQLTYPLPPGRQRDLSFAWINYTSALVADRILFNSAFHQRELLGALPGLVQRYHDYHELDLVNQLATKSSVLAPGIDLASLEQREAIDPPSGPPILLWNSRWDYDKQPELFFAALEILAARGVAFRLIVAGEHIDPRAPLFLAARERWADHLLHWGYAPDRATYARLLHQADLVVSSAAQEFFGIGVIEAMACGCEPVLPNYLNYPDLLPTLWHNTCLYDHRGGAVALAAALEAALARVGVISRATWQALAAPYDWQQMIPLYDRIFGEG</sequence>
<gene>
    <name evidence="9" type="ORF">A9Q02_21515</name>
</gene>
<protein>
    <recommendedName>
        <fullName evidence="5">tRNA-queuosine alpha-mannosyltransferase</fullName>
        <ecNumber evidence="4">2.4.1.110</ecNumber>
    </recommendedName>
</protein>
<dbReference type="InterPro" id="IPR051862">
    <property type="entry name" value="GT-like_domain_containing_1"/>
</dbReference>
<dbReference type="GO" id="GO:0016438">
    <property type="term" value="F:tRNA-queuosine(34) beta-mannosyltransferase activity"/>
    <property type="evidence" value="ECO:0007669"/>
    <property type="project" value="UniProtKB-EC"/>
</dbReference>
<comment type="similarity">
    <text evidence="1">Belongs to the glycosyltransferase group 1 family. Glycosyltransferase 4 subfamily.</text>
</comment>
<keyword evidence="2" id="KW-0328">Glycosyltransferase</keyword>
<evidence type="ECO:0000256" key="3">
    <source>
        <dbReference type="ARBA" id="ARBA00022679"/>
    </source>
</evidence>
<evidence type="ECO:0000259" key="8">
    <source>
        <dbReference type="Pfam" id="PF12038"/>
    </source>
</evidence>
<reference evidence="9 10" key="1">
    <citation type="submission" date="2016-05" db="EMBL/GenBank/DDBJ databases">
        <authorList>
            <person name="Lavstsen T."/>
            <person name="Jespersen J.S."/>
        </authorList>
    </citation>
    <scope>NUCLEOTIDE SEQUENCE [LARGE SCALE GENOMIC DNA]</scope>
    <source>
        <strain evidence="9 10">B7-9</strain>
    </source>
</reference>
<evidence type="ECO:0000256" key="6">
    <source>
        <dbReference type="ARBA" id="ARBA00048439"/>
    </source>
</evidence>
<comment type="caution">
    <text evidence="9">The sequence shown here is derived from an EMBL/GenBank/DDBJ whole genome shotgun (WGS) entry which is preliminary data.</text>
</comment>
<proteinExistence type="inferred from homology"/>
<dbReference type="Pfam" id="PF00534">
    <property type="entry name" value="Glycos_transf_1"/>
    <property type="match status" value="1"/>
</dbReference>
<evidence type="ECO:0000313" key="10">
    <source>
        <dbReference type="Proteomes" id="UP000220922"/>
    </source>
</evidence>
<dbReference type="OrthoDB" id="9792163at2"/>
<evidence type="ECO:0000256" key="2">
    <source>
        <dbReference type="ARBA" id="ARBA00022676"/>
    </source>
</evidence>
<dbReference type="PANTHER" id="PTHR13615">
    <property type="entry name" value="GLYCOSYLTRANSFERASE-LIKE 1"/>
    <property type="match status" value="1"/>
</dbReference>
<evidence type="ECO:0000259" key="7">
    <source>
        <dbReference type="Pfam" id="PF00534"/>
    </source>
</evidence>
<keyword evidence="3 9" id="KW-0808">Transferase</keyword>
<dbReference type="RefSeq" id="WP_097650750.1">
    <property type="nucleotide sequence ID" value="NZ_LYXE01000030.1"/>
</dbReference>